<dbReference type="AlphaFoldDB" id="A0A5D8ZZM5"/>
<dbReference type="PROSITE" id="PS51257">
    <property type="entry name" value="PROKAR_LIPOPROTEIN"/>
    <property type="match status" value="1"/>
</dbReference>
<protein>
    <submittedName>
        <fullName evidence="1">Uncharacterized protein</fullName>
    </submittedName>
</protein>
<sequence>MKYPFYAAMIGLSLISCGNNDSTIDDPKPIDKEMYQFEFKSYAVKGTTLYTGSFGSKSNPDESYLNKYWSTYQEPAWKKISLDLTNKTIKLISETSSTDFTYSFTIVNDSVLIKENNTNKPTYIGDFNKNTSSFTLKRTYRYVKRVPRTDGEGLLITKSAHFGTTQYENIFGNIFTNPSEMVKSGDQVLWTNIEYYYKKF</sequence>
<evidence type="ECO:0000313" key="1">
    <source>
        <dbReference type="EMBL" id="TZF99683.1"/>
    </source>
</evidence>
<dbReference type="OrthoDB" id="1244261at2"/>
<accession>A0A5D8ZZM5</accession>
<dbReference type="Proteomes" id="UP000323884">
    <property type="component" value="Unassembled WGS sequence"/>
</dbReference>
<proteinExistence type="predicted"/>
<dbReference type="EMBL" id="VTRU01000001">
    <property type="protein sequence ID" value="TZF99683.1"/>
    <property type="molecule type" value="Genomic_DNA"/>
</dbReference>
<comment type="caution">
    <text evidence="1">The sequence shown here is derived from an EMBL/GenBank/DDBJ whole genome shotgun (WGS) entry which is preliminary data.</text>
</comment>
<keyword evidence="1" id="KW-0614">Plasmid</keyword>
<organism evidence="1 2">
    <name type="scientific">Chryseobacterium panacisoli</name>
    <dbReference type="NCBI Taxonomy" id="1807141"/>
    <lineage>
        <taxon>Bacteria</taxon>
        <taxon>Pseudomonadati</taxon>
        <taxon>Bacteroidota</taxon>
        <taxon>Flavobacteriia</taxon>
        <taxon>Flavobacteriales</taxon>
        <taxon>Weeksellaceae</taxon>
        <taxon>Chryseobacterium group</taxon>
        <taxon>Chryseobacterium</taxon>
    </lineage>
</organism>
<reference evidence="1 2" key="1">
    <citation type="submission" date="2019-08" db="EMBL/GenBank/DDBJ databases">
        <title>Draft genome sequence of Chryseobacterium sp. Gsoil 183.</title>
        <authorList>
            <person name="Im W.-T."/>
        </authorList>
    </citation>
    <scope>NUCLEOTIDE SEQUENCE [LARGE SCALE GENOMIC DNA]</scope>
    <source>
        <strain evidence="1 2">Gsoil 183</strain>
        <plasmid evidence="1">unnamed1</plasmid>
    </source>
</reference>
<geneLocation type="plasmid" evidence="1">
    <name>unnamed1</name>
</geneLocation>
<keyword evidence="2" id="KW-1185">Reference proteome</keyword>
<dbReference type="RefSeq" id="WP_149386766.1">
    <property type="nucleotide sequence ID" value="NZ_VTRU01000001.1"/>
</dbReference>
<evidence type="ECO:0000313" key="2">
    <source>
        <dbReference type="Proteomes" id="UP000323884"/>
    </source>
</evidence>
<gene>
    <name evidence="1" type="ORF">FW781_07070</name>
</gene>
<name>A0A5D8ZZM5_9FLAO</name>